<keyword evidence="3" id="KW-0808">Transferase</keyword>
<evidence type="ECO:0000259" key="2">
    <source>
        <dbReference type="Pfam" id="PF13439"/>
    </source>
</evidence>
<organism evidence="3 4">
    <name type="scientific">Caballeronia choica</name>
    <dbReference type="NCBI Taxonomy" id="326476"/>
    <lineage>
        <taxon>Bacteria</taxon>
        <taxon>Pseudomonadati</taxon>
        <taxon>Pseudomonadota</taxon>
        <taxon>Betaproteobacteria</taxon>
        <taxon>Burkholderiales</taxon>
        <taxon>Burkholderiaceae</taxon>
        <taxon>Caballeronia</taxon>
    </lineage>
</organism>
<gene>
    <name evidence="3" type="ORF">AWB68_07952</name>
</gene>
<evidence type="ECO:0000313" key="4">
    <source>
        <dbReference type="Proteomes" id="UP000054770"/>
    </source>
</evidence>
<dbReference type="InterPro" id="IPR001296">
    <property type="entry name" value="Glyco_trans_1"/>
</dbReference>
<dbReference type="InterPro" id="IPR028098">
    <property type="entry name" value="Glyco_trans_4-like_N"/>
</dbReference>
<dbReference type="Pfam" id="PF00534">
    <property type="entry name" value="Glycos_transf_1"/>
    <property type="match status" value="1"/>
</dbReference>
<proteinExistence type="predicted"/>
<reference evidence="3" key="1">
    <citation type="submission" date="2016-01" db="EMBL/GenBank/DDBJ databases">
        <authorList>
            <person name="Peeters C."/>
        </authorList>
    </citation>
    <scope>NUCLEOTIDE SEQUENCE [LARGE SCALE GENOMIC DNA]</scope>
    <source>
        <strain evidence="3">LMG 22940</strain>
    </source>
</reference>
<protein>
    <submittedName>
        <fullName evidence="3">Glycosyl transferase</fullName>
    </submittedName>
</protein>
<dbReference type="Gene3D" id="3.40.50.2000">
    <property type="entry name" value="Glycogen Phosphorylase B"/>
    <property type="match status" value="2"/>
</dbReference>
<dbReference type="CDD" id="cd03807">
    <property type="entry name" value="GT4_WbnK-like"/>
    <property type="match status" value="1"/>
</dbReference>
<dbReference type="PANTHER" id="PTHR12526:SF638">
    <property type="entry name" value="SPORE COAT PROTEIN SA"/>
    <property type="match status" value="1"/>
</dbReference>
<name>A0A158KYL4_9BURK</name>
<dbReference type="PANTHER" id="PTHR12526">
    <property type="entry name" value="GLYCOSYLTRANSFERASE"/>
    <property type="match status" value="1"/>
</dbReference>
<dbReference type="RefSeq" id="WP_087649735.1">
    <property type="nucleotide sequence ID" value="NZ_FCON02000218.1"/>
</dbReference>
<dbReference type="OrthoDB" id="9813211at2"/>
<dbReference type="AlphaFoldDB" id="A0A158KYL4"/>
<evidence type="ECO:0000259" key="1">
    <source>
        <dbReference type="Pfam" id="PF00534"/>
    </source>
</evidence>
<dbReference type="GO" id="GO:0016757">
    <property type="term" value="F:glycosyltransferase activity"/>
    <property type="evidence" value="ECO:0007669"/>
    <property type="project" value="TreeGrafter"/>
</dbReference>
<feature type="domain" description="Glycosyl transferase family 1" evidence="1">
    <location>
        <begin position="201"/>
        <end position="362"/>
    </location>
</feature>
<dbReference type="EMBL" id="FCON02000218">
    <property type="protein sequence ID" value="SAL86214.1"/>
    <property type="molecule type" value="Genomic_DNA"/>
</dbReference>
<feature type="domain" description="Glycosyltransferase subfamily 4-like N-terminal" evidence="2">
    <location>
        <begin position="12"/>
        <end position="184"/>
    </location>
</feature>
<dbReference type="Pfam" id="PF13439">
    <property type="entry name" value="Glyco_transf_4"/>
    <property type="match status" value="1"/>
</dbReference>
<accession>A0A158KYL4</accession>
<keyword evidence="4" id="KW-1185">Reference proteome</keyword>
<comment type="caution">
    <text evidence="3">The sequence shown here is derived from an EMBL/GenBank/DDBJ whole genome shotgun (WGS) entry which is preliminary data.</text>
</comment>
<dbReference type="Proteomes" id="UP000054770">
    <property type="component" value="Unassembled WGS sequence"/>
</dbReference>
<dbReference type="SUPFAM" id="SSF53756">
    <property type="entry name" value="UDP-Glycosyltransferase/glycogen phosphorylase"/>
    <property type="match status" value="1"/>
</dbReference>
<sequence length="392" mass="42458">MKIVHIISGLRVGGAEALLLNLVAESRAAGIEHVVICLSDMDTMAERFRAAGAEVRLLGMRPGAPNPLLLLRLTKWIVEARPDIVQTWMYHADIFGGAAALLARLVFRLRGPRHRLALVWGVHRTEVPTAKVGVLLKALARLCAMASNRMPDSVICCANAAFRTHADYGYERSKMRVIHNGFDVHTFVPDATARAALLGSLGLPSHATLIGIVGRANPAKDYDNFLRAAALLRPRVADCHFVMVGRDVDANNEPLGRTIDELGLTGACHLLGPRNDLRAIMPAFDILCLSSRTEGLPTVVGEAMACGVPCVVTDVGDTGQLVGDTGLVVPPRNPVELSNALEKMATLSIEQRKSLGKRARERIVESFSIAICWQNYRDMYAALLRAKGVTKA</sequence>
<evidence type="ECO:0000313" key="3">
    <source>
        <dbReference type="EMBL" id="SAL86214.1"/>
    </source>
</evidence>